<protein>
    <recommendedName>
        <fullName evidence="3">Potassium channel tetramerisation-type BTB domain-containing protein</fullName>
    </recommendedName>
</protein>
<dbReference type="InterPro" id="IPR015915">
    <property type="entry name" value="Kelch-typ_b-propeller"/>
</dbReference>
<dbReference type="PANTHER" id="PTHR11145:SF8">
    <property type="entry name" value="RE57120P"/>
    <property type="match status" value="1"/>
</dbReference>
<evidence type="ECO:0000256" key="1">
    <source>
        <dbReference type="ARBA" id="ARBA00022441"/>
    </source>
</evidence>
<dbReference type="Pfam" id="PF02214">
    <property type="entry name" value="BTB_2"/>
    <property type="match status" value="1"/>
</dbReference>
<dbReference type="SUPFAM" id="SSF54695">
    <property type="entry name" value="POZ domain"/>
    <property type="match status" value="1"/>
</dbReference>
<organism evidence="4 5">
    <name type="scientific">Effrenium voratum</name>
    <dbReference type="NCBI Taxonomy" id="2562239"/>
    <lineage>
        <taxon>Eukaryota</taxon>
        <taxon>Sar</taxon>
        <taxon>Alveolata</taxon>
        <taxon>Dinophyceae</taxon>
        <taxon>Suessiales</taxon>
        <taxon>Symbiodiniaceae</taxon>
        <taxon>Effrenium</taxon>
    </lineage>
</organism>
<dbReference type="Gene3D" id="3.30.710.10">
    <property type="entry name" value="Potassium Channel Kv1.1, Chain A"/>
    <property type="match status" value="1"/>
</dbReference>
<dbReference type="AlphaFoldDB" id="A0AA36IG27"/>
<reference evidence="4" key="1">
    <citation type="submission" date="2023-08" db="EMBL/GenBank/DDBJ databases">
        <authorList>
            <person name="Chen Y."/>
            <person name="Shah S."/>
            <person name="Dougan E. K."/>
            <person name="Thang M."/>
            <person name="Chan C."/>
        </authorList>
    </citation>
    <scope>NUCLEOTIDE SEQUENCE</scope>
</reference>
<dbReference type="EMBL" id="CAUJNA010001439">
    <property type="protein sequence ID" value="CAJ1386947.1"/>
    <property type="molecule type" value="Genomic_DNA"/>
</dbReference>
<feature type="non-terminal residue" evidence="4">
    <location>
        <position position="162"/>
    </location>
</feature>
<gene>
    <name evidence="4" type="ORF">EVOR1521_LOCUS13116</name>
</gene>
<dbReference type="Proteomes" id="UP001178507">
    <property type="component" value="Unassembled WGS sequence"/>
</dbReference>
<dbReference type="SUPFAM" id="SSF117281">
    <property type="entry name" value="Kelch motif"/>
    <property type="match status" value="1"/>
</dbReference>
<name>A0AA36IG27_9DINO</name>
<dbReference type="GO" id="GO:0051260">
    <property type="term" value="P:protein homooligomerization"/>
    <property type="evidence" value="ECO:0007669"/>
    <property type="project" value="InterPro"/>
</dbReference>
<dbReference type="InterPro" id="IPR045068">
    <property type="entry name" value="BACURD1-3"/>
</dbReference>
<sequence length="162" mass="18367">MTGRLQAQRDRDGRIFLDRDSSLFRSILNFLRDPTAPPPSRDASESEALCKEAEHLGIRFYPYPLVYAVGGHDGVDHLSATEVLDVENQCWRPCKPMHTERTYFGGEVLHSRLYLYGGQNLEYKALCETECFDCLRGCWMSGPDLTVPRRSCASAELGGRIY</sequence>
<keyword evidence="1" id="KW-0880">Kelch repeat</keyword>
<keyword evidence="2" id="KW-0677">Repeat</keyword>
<dbReference type="PANTHER" id="PTHR11145">
    <property type="entry name" value="BTB/POZ DOMAIN-CONTAINING ADAPTER FOR CUL3-MEDIATED RHOA DEGRADATION PROTEIN FAMILY MEMBER"/>
    <property type="match status" value="1"/>
</dbReference>
<keyword evidence="5" id="KW-1185">Reference proteome</keyword>
<evidence type="ECO:0000313" key="5">
    <source>
        <dbReference type="Proteomes" id="UP001178507"/>
    </source>
</evidence>
<feature type="domain" description="Potassium channel tetramerisation-type BTB" evidence="3">
    <location>
        <begin position="5"/>
        <end position="58"/>
    </location>
</feature>
<evidence type="ECO:0000256" key="2">
    <source>
        <dbReference type="ARBA" id="ARBA00022737"/>
    </source>
</evidence>
<comment type="caution">
    <text evidence="4">The sequence shown here is derived from an EMBL/GenBank/DDBJ whole genome shotgun (WGS) entry which is preliminary data.</text>
</comment>
<evidence type="ECO:0000259" key="3">
    <source>
        <dbReference type="Pfam" id="PF02214"/>
    </source>
</evidence>
<dbReference type="InterPro" id="IPR011333">
    <property type="entry name" value="SKP1/BTB/POZ_sf"/>
</dbReference>
<accession>A0AA36IG27</accession>
<dbReference type="InterPro" id="IPR006652">
    <property type="entry name" value="Kelch_1"/>
</dbReference>
<proteinExistence type="predicted"/>
<dbReference type="Gene3D" id="2.120.10.80">
    <property type="entry name" value="Kelch-type beta propeller"/>
    <property type="match status" value="1"/>
</dbReference>
<dbReference type="SMART" id="SM00612">
    <property type="entry name" value="Kelch"/>
    <property type="match status" value="2"/>
</dbReference>
<dbReference type="InterPro" id="IPR003131">
    <property type="entry name" value="T1-type_BTB"/>
</dbReference>
<evidence type="ECO:0000313" key="4">
    <source>
        <dbReference type="EMBL" id="CAJ1386947.1"/>
    </source>
</evidence>
<dbReference type="Pfam" id="PF01344">
    <property type="entry name" value="Kelch_1"/>
    <property type="match status" value="2"/>
</dbReference>